<dbReference type="Pfam" id="PF20237">
    <property type="entry name" value="DUF6594"/>
    <property type="match status" value="2"/>
</dbReference>
<feature type="region of interest" description="Disordered" evidence="1">
    <location>
        <begin position="470"/>
        <end position="494"/>
    </location>
</feature>
<feature type="transmembrane region" description="Helical" evidence="2">
    <location>
        <begin position="419"/>
        <end position="439"/>
    </location>
</feature>
<comment type="caution">
    <text evidence="4">The sequence shown here is derived from an EMBL/GenBank/DDBJ whole genome shotgun (WGS) entry which is preliminary data.</text>
</comment>
<feature type="transmembrane region" description="Helical" evidence="2">
    <location>
        <begin position="498"/>
        <end position="520"/>
    </location>
</feature>
<dbReference type="STRING" id="73230.A0A2B7ZC18"/>
<evidence type="ECO:0000313" key="5">
    <source>
        <dbReference type="Proteomes" id="UP000226031"/>
    </source>
</evidence>
<dbReference type="AlphaFoldDB" id="A0A2B7ZC18"/>
<organism evidence="4 5">
    <name type="scientific">[Emmonsia] crescens</name>
    <dbReference type="NCBI Taxonomy" id="73230"/>
    <lineage>
        <taxon>Eukaryota</taxon>
        <taxon>Fungi</taxon>
        <taxon>Dikarya</taxon>
        <taxon>Ascomycota</taxon>
        <taxon>Pezizomycotina</taxon>
        <taxon>Eurotiomycetes</taxon>
        <taxon>Eurotiomycetidae</taxon>
        <taxon>Onygenales</taxon>
        <taxon>Ajellomycetaceae</taxon>
        <taxon>Emergomyces</taxon>
    </lineage>
</organism>
<evidence type="ECO:0000256" key="1">
    <source>
        <dbReference type="SAM" id="MobiDB-lite"/>
    </source>
</evidence>
<feature type="compositionally biased region" description="Pro residues" evidence="1">
    <location>
        <begin position="476"/>
        <end position="488"/>
    </location>
</feature>
<sequence length="553" mass="62503">MIHTNTTEDTTEGEGESWMRYPQGFPRYAAFIAFDEDKSTTIYRRFDRLASRNLLRMESELAELELTQDQLDEDIHADLSNEFRASLVYANKLENYTSYDWEVEYGIFKRNAEQSDEFSPRMDRTPGLPPSRDEAYPWAVSLADVFGLEIHDPQYKPDRSYLNTKLRHMALEACNRVDRSNQRPDGWTRRLQEYIRNMNIHDYKLRENLNKLARIDPDPIFREVFRVIQSIHREADARDLWMSDSKEPWGPKDYQLVALTECARKAKLKFVAEERWRLAMDIKHKLDLYYNALKLQSEVLALPGPSRRPLKHTRRTFTNADSTGKPQIPIILGAMENHLDDGADLCVLAPPMEQDRLTQILEGRLSGLLTIFKSQSDGDVDYVSHSTVTTIVSTVSIILAAAFLLGAILALYLETDPGWRLFILFLFVVGFAGSLGALTNARRQDIFAGTAAYGAVLVVFVSGDLANSNNGGRSAAPPPPTGTPPPPSSSSLSTPAKVGIIAGCVFGSVTLGLSFFACWWTAKRRVTRRVIVRRHDKHEKAKSREAGVDLTNP</sequence>
<gene>
    <name evidence="4" type="ORF">GX50_03151</name>
</gene>
<feature type="domain" description="DUF6594" evidence="3">
    <location>
        <begin position="25"/>
        <end position="113"/>
    </location>
</feature>
<reference evidence="4 5" key="1">
    <citation type="submission" date="2017-10" db="EMBL/GenBank/DDBJ databases">
        <title>Comparative genomics in systemic dimorphic fungi from Ajellomycetaceae.</title>
        <authorList>
            <person name="Munoz J.F."/>
            <person name="Mcewen J.G."/>
            <person name="Clay O.K."/>
            <person name="Cuomo C.A."/>
        </authorList>
    </citation>
    <scope>NUCLEOTIDE SEQUENCE [LARGE SCALE GENOMIC DNA]</scope>
    <source>
        <strain evidence="4 5">UAMH4076</strain>
    </source>
</reference>
<dbReference type="EMBL" id="PDND01000049">
    <property type="protein sequence ID" value="PGH34004.1"/>
    <property type="molecule type" value="Genomic_DNA"/>
</dbReference>
<dbReference type="Proteomes" id="UP000226031">
    <property type="component" value="Unassembled WGS sequence"/>
</dbReference>
<name>A0A2B7ZC18_9EURO</name>
<evidence type="ECO:0000256" key="2">
    <source>
        <dbReference type="SAM" id="Phobius"/>
    </source>
</evidence>
<feature type="domain" description="DUF6594" evidence="3">
    <location>
        <begin position="267"/>
        <end position="458"/>
    </location>
</feature>
<evidence type="ECO:0000259" key="3">
    <source>
        <dbReference type="Pfam" id="PF20237"/>
    </source>
</evidence>
<dbReference type="VEuPathDB" id="FungiDB:EMCG_06590"/>
<keyword evidence="2" id="KW-0812">Transmembrane</keyword>
<protein>
    <recommendedName>
        <fullName evidence="3">DUF6594 domain-containing protein</fullName>
    </recommendedName>
</protein>
<dbReference type="PANTHER" id="PTHR34502">
    <property type="entry name" value="DUF6594 DOMAIN-CONTAINING PROTEIN-RELATED"/>
    <property type="match status" value="1"/>
</dbReference>
<feature type="transmembrane region" description="Helical" evidence="2">
    <location>
        <begin position="446"/>
        <end position="463"/>
    </location>
</feature>
<keyword evidence="2" id="KW-0472">Membrane</keyword>
<keyword evidence="2" id="KW-1133">Transmembrane helix</keyword>
<keyword evidence="5" id="KW-1185">Reference proteome</keyword>
<dbReference type="InterPro" id="IPR046529">
    <property type="entry name" value="DUF6594"/>
</dbReference>
<feature type="transmembrane region" description="Helical" evidence="2">
    <location>
        <begin position="391"/>
        <end position="413"/>
    </location>
</feature>
<accession>A0A2B7ZC18</accession>
<dbReference type="PANTHER" id="PTHR34502:SF4">
    <property type="entry name" value="DUF6594 DOMAIN-CONTAINING PROTEIN"/>
    <property type="match status" value="1"/>
</dbReference>
<proteinExistence type="predicted"/>
<evidence type="ECO:0000313" key="4">
    <source>
        <dbReference type="EMBL" id="PGH34004.1"/>
    </source>
</evidence>